<keyword evidence="2 6" id="KW-0813">Transport</keyword>
<name>A0A1C6RC17_9ACTN</name>
<dbReference type="InterPro" id="IPR035906">
    <property type="entry name" value="MetI-like_sf"/>
</dbReference>
<dbReference type="OrthoDB" id="3233284at2"/>
<feature type="transmembrane region" description="Helical" evidence="6">
    <location>
        <begin position="67"/>
        <end position="86"/>
    </location>
</feature>
<reference evidence="9" key="1">
    <citation type="submission" date="2016-06" db="EMBL/GenBank/DDBJ databases">
        <authorList>
            <person name="Varghese N."/>
            <person name="Submissions Spin"/>
        </authorList>
    </citation>
    <scope>NUCLEOTIDE SEQUENCE [LARGE SCALE GENOMIC DNA]</scope>
    <source>
        <strain evidence="9">DSM 45431</strain>
    </source>
</reference>
<dbReference type="InterPro" id="IPR000515">
    <property type="entry name" value="MetI-like"/>
</dbReference>
<evidence type="ECO:0000256" key="5">
    <source>
        <dbReference type="ARBA" id="ARBA00023136"/>
    </source>
</evidence>
<dbReference type="SUPFAM" id="SSF161098">
    <property type="entry name" value="MetI-like"/>
    <property type="match status" value="1"/>
</dbReference>
<keyword evidence="3 6" id="KW-0812">Transmembrane</keyword>
<dbReference type="STRING" id="568872.GA0070624_0499"/>
<feature type="domain" description="ABC transmembrane type-1" evidence="7">
    <location>
        <begin position="32"/>
        <end position="212"/>
    </location>
</feature>
<evidence type="ECO:0000313" key="9">
    <source>
        <dbReference type="Proteomes" id="UP000199413"/>
    </source>
</evidence>
<evidence type="ECO:0000259" key="7">
    <source>
        <dbReference type="PROSITE" id="PS50928"/>
    </source>
</evidence>
<dbReference type="AlphaFoldDB" id="A0A1C6RC17"/>
<dbReference type="RefSeq" id="WP_091336277.1">
    <property type="nucleotide sequence ID" value="NZ_FMHV01000002.1"/>
</dbReference>
<keyword evidence="9" id="KW-1185">Reference proteome</keyword>
<dbReference type="GO" id="GO:0031460">
    <property type="term" value="P:glycine betaine transport"/>
    <property type="evidence" value="ECO:0007669"/>
    <property type="project" value="TreeGrafter"/>
</dbReference>
<keyword evidence="5 6" id="KW-0472">Membrane</keyword>
<evidence type="ECO:0000313" key="8">
    <source>
        <dbReference type="EMBL" id="SCL14700.1"/>
    </source>
</evidence>
<proteinExistence type="inferred from homology"/>
<dbReference type="Gene3D" id="1.10.3720.10">
    <property type="entry name" value="MetI-like"/>
    <property type="match status" value="1"/>
</dbReference>
<gene>
    <name evidence="8" type="ORF">GA0070624_0499</name>
</gene>
<accession>A0A1C6RC17</accession>
<dbReference type="PANTHER" id="PTHR30177:SF4">
    <property type="entry name" value="OSMOPROTECTANT IMPORT PERMEASE PROTEIN OSMW"/>
    <property type="match status" value="1"/>
</dbReference>
<dbReference type="GO" id="GO:0005886">
    <property type="term" value="C:plasma membrane"/>
    <property type="evidence" value="ECO:0007669"/>
    <property type="project" value="UniProtKB-SubCell"/>
</dbReference>
<dbReference type="EMBL" id="FMHV01000002">
    <property type="protein sequence ID" value="SCL14700.1"/>
    <property type="molecule type" value="Genomic_DNA"/>
</dbReference>
<keyword evidence="4 6" id="KW-1133">Transmembrane helix</keyword>
<dbReference type="GO" id="GO:0055085">
    <property type="term" value="P:transmembrane transport"/>
    <property type="evidence" value="ECO:0007669"/>
    <property type="project" value="InterPro"/>
</dbReference>
<dbReference type="Proteomes" id="UP000199413">
    <property type="component" value="Unassembled WGS sequence"/>
</dbReference>
<dbReference type="InterPro" id="IPR051204">
    <property type="entry name" value="ABC_transp_perm/SBD"/>
</dbReference>
<evidence type="ECO:0000256" key="6">
    <source>
        <dbReference type="RuleBase" id="RU363032"/>
    </source>
</evidence>
<feature type="transmembrane region" description="Helical" evidence="6">
    <location>
        <begin position="42"/>
        <end position="60"/>
    </location>
</feature>
<dbReference type="PROSITE" id="PS50928">
    <property type="entry name" value="ABC_TM1"/>
    <property type="match status" value="1"/>
</dbReference>
<dbReference type="PANTHER" id="PTHR30177">
    <property type="entry name" value="GLYCINE BETAINE/L-PROLINE TRANSPORT SYSTEM PERMEASE PROTEIN PROW"/>
    <property type="match status" value="1"/>
</dbReference>
<evidence type="ECO:0000256" key="2">
    <source>
        <dbReference type="ARBA" id="ARBA00022448"/>
    </source>
</evidence>
<dbReference type="CDD" id="cd06261">
    <property type="entry name" value="TM_PBP2"/>
    <property type="match status" value="1"/>
</dbReference>
<feature type="transmembrane region" description="Helical" evidence="6">
    <location>
        <begin position="192"/>
        <end position="219"/>
    </location>
</feature>
<comment type="subcellular location">
    <subcellularLocation>
        <location evidence="6">Cell membrane</location>
        <topology evidence="6">Multi-pass membrane protein</topology>
    </subcellularLocation>
    <subcellularLocation>
        <location evidence="1">Membrane</location>
        <topology evidence="1">Multi-pass membrane protein</topology>
    </subcellularLocation>
</comment>
<comment type="similarity">
    <text evidence="6">Belongs to the binding-protein-dependent transport system permease family.</text>
</comment>
<protein>
    <submittedName>
        <fullName evidence="8">Osmoprotectant transport system permease protein</fullName>
    </submittedName>
</protein>
<feature type="transmembrane region" description="Helical" evidence="6">
    <location>
        <begin position="92"/>
        <end position="110"/>
    </location>
</feature>
<dbReference type="Pfam" id="PF00528">
    <property type="entry name" value="BPD_transp_1"/>
    <property type="match status" value="1"/>
</dbReference>
<organism evidence="8 9">
    <name type="scientific">Micromonospora rhizosphaerae</name>
    <dbReference type="NCBI Taxonomy" id="568872"/>
    <lineage>
        <taxon>Bacteria</taxon>
        <taxon>Bacillati</taxon>
        <taxon>Actinomycetota</taxon>
        <taxon>Actinomycetes</taxon>
        <taxon>Micromonosporales</taxon>
        <taxon>Micromonosporaceae</taxon>
        <taxon>Micromonospora</taxon>
    </lineage>
</organism>
<sequence length="228" mass="24456">MSFHLSYRADPGNPWFSWQYVRDNSDTILAALREHAWLTGRAVLIAALVALPLAVAAYWFRSLAGPILALTGVLYTIPSLALFAFLAPYLGIGAITVLSVVVLYALLVIVRNAMAGLNQVPPEVREAAEGMGYGRWGRLFRVELPLALPGILTGVRLATVSTVALVTVGVVVGRGGLGQLIFAGFQNNFYKAQIMTGTVLCVLLALVLDLVLAGIGRLLTPWLRGRVS</sequence>
<evidence type="ECO:0000256" key="1">
    <source>
        <dbReference type="ARBA" id="ARBA00004141"/>
    </source>
</evidence>
<evidence type="ECO:0000256" key="4">
    <source>
        <dbReference type="ARBA" id="ARBA00022989"/>
    </source>
</evidence>
<evidence type="ECO:0000256" key="3">
    <source>
        <dbReference type="ARBA" id="ARBA00022692"/>
    </source>
</evidence>